<dbReference type="GO" id="GO:0106312">
    <property type="term" value="F:methylenetetrahydrofolate reductase (NADH) activity"/>
    <property type="evidence" value="ECO:0007669"/>
    <property type="project" value="UniProtKB-EC"/>
</dbReference>
<gene>
    <name evidence="13" type="primary">metF</name>
    <name evidence="13" type="ORF">GE300_17835</name>
</gene>
<evidence type="ECO:0000256" key="12">
    <source>
        <dbReference type="RuleBase" id="RU003862"/>
    </source>
</evidence>
<dbReference type="Pfam" id="PF02219">
    <property type="entry name" value="MTHFR"/>
    <property type="match status" value="1"/>
</dbReference>
<dbReference type="GO" id="GO:0009086">
    <property type="term" value="P:methionine biosynthetic process"/>
    <property type="evidence" value="ECO:0007669"/>
    <property type="project" value="UniProtKB-KW"/>
</dbReference>
<keyword evidence="7 12" id="KW-0560">Oxidoreductase</keyword>
<name>A0A6L5Z4G1_9RHOB</name>
<dbReference type="NCBIfam" id="TIGR00676">
    <property type="entry name" value="fadh2"/>
    <property type="match status" value="1"/>
</dbReference>
<comment type="similarity">
    <text evidence="3 12">Belongs to the methylenetetrahydrofolate reductase family.</text>
</comment>
<evidence type="ECO:0000256" key="10">
    <source>
        <dbReference type="ARBA" id="ARBA00034478"/>
    </source>
</evidence>
<proteinExistence type="inferred from homology"/>
<evidence type="ECO:0000256" key="6">
    <source>
        <dbReference type="ARBA" id="ARBA00022827"/>
    </source>
</evidence>
<dbReference type="RefSeq" id="WP_154448599.1">
    <property type="nucleotide sequence ID" value="NZ_WIND01000019.1"/>
</dbReference>
<evidence type="ECO:0000313" key="14">
    <source>
        <dbReference type="Proteomes" id="UP000474957"/>
    </source>
</evidence>
<evidence type="ECO:0000256" key="5">
    <source>
        <dbReference type="ARBA" id="ARBA00022630"/>
    </source>
</evidence>
<evidence type="ECO:0000256" key="11">
    <source>
        <dbReference type="ARBA" id="ARBA00048628"/>
    </source>
</evidence>
<evidence type="ECO:0000256" key="7">
    <source>
        <dbReference type="ARBA" id="ARBA00023002"/>
    </source>
</evidence>
<comment type="pathway">
    <text evidence="10">Amino-acid biosynthesis; L-methionine biosynthesis via de novo pathway.</text>
</comment>
<keyword evidence="6 12" id="KW-0274">FAD</keyword>
<evidence type="ECO:0000256" key="2">
    <source>
        <dbReference type="ARBA" id="ARBA00004777"/>
    </source>
</evidence>
<dbReference type="InterPro" id="IPR004620">
    <property type="entry name" value="MTHF_reductase_bac"/>
</dbReference>
<comment type="cofactor">
    <cofactor evidence="1 12">
        <name>FAD</name>
        <dbReference type="ChEBI" id="CHEBI:57692"/>
    </cofactor>
</comment>
<dbReference type="GO" id="GO:0005829">
    <property type="term" value="C:cytosol"/>
    <property type="evidence" value="ECO:0007669"/>
    <property type="project" value="InterPro"/>
</dbReference>
<comment type="pathway">
    <text evidence="2 12">One-carbon metabolism; tetrahydrofolate interconversion.</text>
</comment>
<evidence type="ECO:0000256" key="8">
    <source>
        <dbReference type="ARBA" id="ARBA00023027"/>
    </source>
</evidence>
<dbReference type="CDD" id="cd00537">
    <property type="entry name" value="MTHFR"/>
    <property type="match status" value="1"/>
</dbReference>
<dbReference type="InterPro" id="IPR003171">
    <property type="entry name" value="Mehydrof_redctse-like"/>
</dbReference>
<keyword evidence="4" id="KW-0028">Amino-acid biosynthesis</keyword>
<protein>
    <recommendedName>
        <fullName evidence="12">Methylenetetrahydrofolate reductase</fullName>
        <ecNumber evidence="12">1.5.1.54</ecNumber>
    </recommendedName>
</protein>
<dbReference type="GO" id="GO:0071949">
    <property type="term" value="F:FAD binding"/>
    <property type="evidence" value="ECO:0007669"/>
    <property type="project" value="TreeGrafter"/>
</dbReference>
<keyword evidence="14" id="KW-1185">Reference proteome</keyword>
<keyword evidence="9" id="KW-0486">Methionine biosynthesis</keyword>
<organism evidence="13 14">
    <name type="scientific">Halovulum marinum</name>
    <dbReference type="NCBI Taxonomy" id="2662447"/>
    <lineage>
        <taxon>Bacteria</taxon>
        <taxon>Pseudomonadati</taxon>
        <taxon>Pseudomonadota</taxon>
        <taxon>Alphaproteobacteria</taxon>
        <taxon>Rhodobacterales</taxon>
        <taxon>Paracoccaceae</taxon>
        <taxon>Halovulum</taxon>
    </lineage>
</organism>
<evidence type="ECO:0000256" key="3">
    <source>
        <dbReference type="ARBA" id="ARBA00006743"/>
    </source>
</evidence>
<comment type="caution">
    <text evidence="13">The sequence shown here is derived from an EMBL/GenBank/DDBJ whole genome shotgun (WGS) entry which is preliminary data.</text>
</comment>
<dbReference type="EMBL" id="WIND01000019">
    <property type="protein sequence ID" value="MSU91443.1"/>
    <property type="molecule type" value="Genomic_DNA"/>
</dbReference>
<dbReference type="InterPro" id="IPR029041">
    <property type="entry name" value="FAD-linked_oxidoreductase-like"/>
</dbReference>
<dbReference type="AlphaFoldDB" id="A0A6L5Z4G1"/>
<dbReference type="UniPathway" id="UPA00193"/>
<dbReference type="PANTHER" id="PTHR45754">
    <property type="entry name" value="METHYLENETETRAHYDROFOLATE REDUCTASE"/>
    <property type="match status" value="1"/>
</dbReference>
<comment type="catalytic activity">
    <reaction evidence="11">
        <text>(6S)-5-methyl-5,6,7,8-tetrahydrofolate + NAD(+) = (6R)-5,10-methylene-5,6,7,8-tetrahydrofolate + NADH + H(+)</text>
        <dbReference type="Rhea" id="RHEA:19821"/>
        <dbReference type="ChEBI" id="CHEBI:15378"/>
        <dbReference type="ChEBI" id="CHEBI:15636"/>
        <dbReference type="ChEBI" id="CHEBI:18608"/>
        <dbReference type="ChEBI" id="CHEBI:57540"/>
        <dbReference type="ChEBI" id="CHEBI:57945"/>
        <dbReference type="EC" id="1.5.1.54"/>
    </reaction>
    <physiologicalReaction direction="right-to-left" evidence="11">
        <dbReference type="Rhea" id="RHEA:19823"/>
    </physiologicalReaction>
</comment>
<dbReference type="Proteomes" id="UP000474957">
    <property type="component" value="Unassembled WGS sequence"/>
</dbReference>
<evidence type="ECO:0000256" key="4">
    <source>
        <dbReference type="ARBA" id="ARBA00022605"/>
    </source>
</evidence>
<accession>A0A6L5Z4G1</accession>
<keyword evidence="8" id="KW-0520">NAD</keyword>
<dbReference type="EC" id="1.5.1.54" evidence="12"/>
<dbReference type="GO" id="GO:0035999">
    <property type="term" value="P:tetrahydrofolate interconversion"/>
    <property type="evidence" value="ECO:0007669"/>
    <property type="project" value="UniProtKB-UniPathway"/>
</dbReference>
<dbReference type="Gene3D" id="3.20.20.220">
    <property type="match status" value="1"/>
</dbReference>
<dbReference type="SUPFAM" id="SSF51730">
    <property type="entry name" value="FAD-linked oxidoreductase"/>
    <property type="match status" value="1"/>
</dbReference>
<evidence type="ECO:0000256" key="1">
    <source>
        <dbReference type="ARBA" id="ARBA00001974"/>
    </source>
</evidence>
<evidence type="ECO:0000313" key="13">
    <source>
        <dbReference type="EMBL" id="MSU91443.1"/>
    </source>
</evidence>
<evidence type="ECO:0000256" key="9">
    <source>
        <dbReference type="ARBA" id="ARBA00023167"/>
    </source>
</evidence>
<reference evidence="13 14" key="1">
    <citation type="submission" date="2019-10" db="EMBL/GenBank/DDBJ databases">
        <title>Cognatihalovulum marinum gen. nov. sp. nov., a new member of the family Rhodobacteraceae isolated from deep seawater of the Northwest Indian Ocean.</title>
        <authorList>
            <person name="Ruan C."/>
            <person name="Wang J."/>
            <person name="Zheng X."/>
            <person name="Song L."/>
            <person name="Zhu Y."/>
            <person name="Huang Y."/>
            <person name="Lu Z."/>
            <person name="Du W."/>
            <person name="Huang L."/>
            <person name="Dai X."/>
        </authorList>
    </citation>
    <scope>NUCLEOTIDE SEQUENCE [LARGE SCALE GENOMIC DNA]</scope>
    <source>
        <strain evidence="13 14">2CG4</strain>
    </source>
</reference>
<sequence>MTNSSREAGGTPATLSFEFFPPATTEATMQLWRSVERLAPLAPSFVSVTYGAGGTTRARTHAAIRTIQDRARLAVAGHLTCVGASRDETLEVAETYRANGVSRIVALRGDPPKGAERFEPHPDGFRSAAELVEALAGRGFDITVAAYPETHPEAASPDSDIENLKRKLDAGADRAITQFFFEIDHFRRFRDRAAAAGIAAPIVPGILPIENFTRMARFARACGTNVPQWMETAFGNAATEQDALLLAASIATEQCDLLLREGVEHLHFYTLNKPDLTYDICRALGCEPKPLGMAAGTGAA</sequence>
<keyword evidence="5 12" id="KW-0285">Flavoprotein</keyword>
<dbReference type="PANTHER" id="PTHR45754:SF3">
    <property type="entry name" value="METHYLENETETRAHYDROFOLATE REDUCTASE (NADPH)"/>
    <property type="match status" value="1"/>
</dbReference>